<accession>X0RKX8</accession>
<dbReference type="SMART" id="SM00834">
    <property type="entry name" value="CxxC_CXXC_SSSS"/>
    <property type="match status" value="1"/>
</dbReference>
<dbReference type="EMBL" id="BARS01009070">
    <property type="protein sequence ID" value="GAF69454.1"/>
    <property type="molecule type" value="Genomic_DNA"/>
</dbReference>
<dbReference type="AlphaFoldDB" id="X0RKX8"/>
<sequence>MPVYEYRCTCKDGIEERLLPREQCDQPQICKCGKVLQRKMSLFGFVCRVYGRDTLLDTLNAEEKRPFVDGTPVRSRRSKEALTRGLDYVVPLEERVFAGFG</sequence>
<name>X0RKX8_9ZZZZ</name>
<reference evidence="2" key="1">
    <citation type="journal article" date="2014" name="Front. Microbiol.">
        <title>High frequency of phylogenetically diverse reductive dehalogenase-homologous genes in deep subseafloor sedimentary metagenomes.</title>
        <authorList>
            <person name="Kawai M."/>
            <person name="Futagami T."/>
            <person name="Toyoda A."/>
            <person name="Takaki Y."/>
            <person name="Nishi S."/>
            <person name="Hori S."/>
            <person name="Arai W."/>
            <person name="Tsubouchi T."/>
            <person name="Morono Y."/>
            <person name="Uchiyama I."/>
            <person name="Ito T."/>
            <person name="Fujiyama A."/>
            <person name="Inagaki F."/>
            <person name="Takami H."/>
        </authorList>
    </citation>
    <scope>NUCLEOTIDE SEQUENCE</scope>
    <source>
        <strain evidence="2">Expedition CK06-06</strain>
    </source>
</reference>
<evidence type="ECO:0000259" key="1">
    <source>
        <dbReference type="SMART" id="SM00834"/>
    </source>
</evidence>
<proteinExistence type="predicted"/>
<feature type="domain" description="Putative regulatory protein FmdB zinc ribbon" evidence="1">
    <location>
        <begin position="1"/>
        <end position="41"/>
    </location>
</feature>
<organism evidence="2">
    <name type="scientific">marine sediment metagenome</name>
    <dbReference type="NCBI Taxonomy" id="412755"/>
    <lineage>
        <taxon>unclassified sequences</taxon>
        <taxon>metagenomes</taxon>
        <taxon>ecological metagenomes</taxon>
    </lineage>
</organism>
<protein>
    <recommendedName>
        <fullName evidence="1">Putative regulatory protein FmdB zinc ribbon domain-containing protein</fullName>
    </recommendedName>
</protein>
<gene>
    <name evidence="2" type="ORF">S01H1_17142</name>
</gene>
<dbReference type="InterPro" id="IPR013429">
    <property type="entry name" value="Regulatory_FmdB_Zinc_ribbon"/>
</dbReference>
<comment type="caution">
    <text evidence="2">The sequence shown here is derived from an EMBL/GenBank/DDBJ whole genome shotgun (WGS) entry which is preliminary data.</text>
</comment>
<evidence type="ECO:0000313" key="2">
    <source>
        <dbReference type="EMBL" id="GAF69454.1"/>
    </source>
</evidence>